<name>A0A7J6HSG3_CANSA</name>
<evidence type="ECO:0000313" key="4">
    <source>
        <dbReference type="Proteomes" id="UP000583929"/>
    </source>
</evidence>
<reference evidence="3 4" key="1">
    <citation type="journal article" date="2020" name="bioRxiv">
        <title>Sequence and annotation of 42 cannabis genomes reveals extensive copy number variation in cannabinoid synthesis and pathogen resistance genes.</title>
        <authorList>
            <person name="Mckernan K.J."/>
            <person name="Helbert Y."/>
            <person name="Kane L.T."/>
            <person name="Ebling H."/>
            <person name="Zhang L."/>
            <person name="Liu B."/>
            <person name="Eaton Z."/>
            <person name="Mclaughlin S."/>
            <person name="Kingan S."/>
            <person name="Baybayan P."/>
            <person name="Concepcion G."/>
            <person name="Jordan M."/>
            <person name="Riva A."/>
            <person name="Barbazuk W."/>
            <person name="Harkins T."/>
        </authorList>
    </citation>
    <scope>NUCLEOTIDE SEQUENCE [LARGE SCALE GENOMIC DNA]</scope>
    <source>
        <strain evidence="4">cv. Jamaican Lion 4</strain>
        <tissue evidence="3">Leaf</tissue>
    </source>
</reference>
<dbReference type="PANTHER" id="PTHR47926">
    <property type="entry name" value="PENTATRICOPEPTIDE REPEAT-CONTAINING PROTEIN"/>
    <property type="match status" value="1"/>
</dbReference>
<sequence length="160" mass="18165">MNSFVFLNLAPTNKLGSIEDSCKVFRNMKGHNQVSWNAMISGFTSKNHHLEAFEFFLKMKNEGISPNMYTIISVSNVVGKIGDTDKGKIVQAYAFELHLDSNINVGTALIDMYSKCKSLSYARSIFDSNFTSCGIHTPMECNDIRLFTMWVQPIKLWNYL</sequence>
<organism evidence="3 4">
    <name type="scientific">Cannabis sativa</name>
    <name type="common">Hemp</name>
    <name type="synonym">Marijuana</name>
    <dbReference type="NCBI Taxonomy" id="3483"/>
    <lineage>
        <taxon>Eukaryota</taxon>
        <taxon>Viridiplantae</taxon>
        <taxon>Streptophyta</taxon>
        <taxon>Embryophyta</taxon>
        <taxon>Tracheophyta</taxon>
        <taxon>Spermatophyta</taxon>
        <taxon>Magnoliopsida</taxon>
        <taxon>eudicotyledons</taxon>
        <taxon>Gunneridae</taxon>
        <taxon>Pentapetalae</taxon>
        <taxon>rosids</taxon>
        <taxon>fabids</taxon>
        <taxon>Rosales</taxon>
        <taxon>Cannabaceae</taxon>
        <taxon>Cannabis</taxon>
    </lineage>
</organism>
<keyword evidence="4" id="KW-1185">Reference proteome</keyword>
<dbReference type="GO" id="GO:0009451">
    <property type="term" value="P:RNA modification"/>
    <property type="evidence" value="ECO:0007669"/>
    <property type="project" value="InterPro"/>
</dbReference>
<gene>
    <name evidence="3" type="ORF">G4B88_017292</name>
</gene>
<dbReference type="NCBIfam" id="TIGR00756">
    <property type="entry name" value="PPR"/>
    <property type="match status" value="1"/>
</dbReference>
<dbReference type="Proteomes" id="UP000583929">
    <property type="component" value="Unassembled WGS sequence"/>
</dbReference>
<dbReference type="InterPro" id="IPR011990">
    <property type="entry name" value="TPR-like_helical_dom_sf"/>
</dbReference>
<dbReference type="EMBL" id="JAATIQ010000030">
    <property type="protein sequence ID" value="KAF4397811.1"/>
    <property type="molecule type" value="Genomic_DNA"/>
</dbReference>
<feature type="repeat" description="PPR" evidence="2">
    <location>
        <begin position="32"/>
        <end position="66"/>
    </location>
</feature>
<dbReference type="AlphaFoldDB" id="A0A7J6HSG3"/>
<dbReference type="PROSITE" id="PS51375">
    <property type="entry name" value="PPR"/>
    <property type="match status" value="1"/>
</dbReference>
<accession>A0A7J6HSG3</accession>
<dbReference type="Gene3D" id="1.25.40.10">
    <property type="entry name" value="Tetratricopeptide repeat domain"/>
    <property type="match status" value="1"/>
</dbReference>
<evidence type="ECO:0008006" key="5">
    <source>
        <dbReference type="Google" id="ProtNLM"/>
    </source>
</evidence>
<evidence type="ECO:0000256" key="2">
    <source>
        <dbReference type="PROSITE-ProRule" id="PRU00708"/>
    </source>
</evidence>
<dbReference type="Pfam" id="PF13041">
    <property type="entry name" value="PPR_2"/>
    <property type="match status" value="1"/>
</dbReference>
<evidence type="ECO:0000313" key="3">
    <source>
        <dbReference type="EMBL" id="KAF4397811.1"/>
    </source>
</evidence>
<keyword evidence="1" id="KW-0677">Repeat</keyword>
<dbReference type="GO" id="GO:0003723">
    <property type="term" value="F:RNA binding"/>
    <property type="evidence" value="ECO:0007669"/>
    <property type="project" value="InterPro"/>
</dbReference>
<evidence type="ECO:0000256" key="1">
    <source>
        <dbReference type="ARBA" id="ARBA00022737"/>
    </source>
</evidence>
<dbReference type="InterPro" id="IPR046960">
    <property type="entry name" value="PPR_At4g14850-like_plant"/>
</dbReference>
<dbReference type="InterPro" id="IPR002885">
    <property type="entry name" value="PPR_rpt"/>
</dbReference>
<protein>
    <recommendedName>
        <fullName evidence="5">Pentatricopeptide repeat-containing protein</fullName>
    </recommendedName>
</protein>
<comment type="caution">
    <text evidence="3">The sequence shown here is derived from an EMBL/GenBank/DDBJ whole genome shotgun (WGS) entry which is preliminary data.</text>
</comment>
<proteinExistence type="predicted"/>